<feature type="transmembrane region" description="Helical" evidence="2">
    <location>
        <begin position="438"/>
        <end position="458"/>
    </location>
</feature>
<dbReference type="eggNOG" id="COG1835">
    <property type="taxonomic scope" value="Bacteria"/>
</dbReference>
<dbReference type="EMBL" id="AE017282">
    <property type="protein sequence ID" value="AAU92730.1"/>
    <property type="molecule type" value="Genomic_DNA"/>
</dbReference>
<dbReference type="InterPro" id="IPR050879">
    <property type="entry name" value="Acyltransferase_3"/>
</dbReference>
<evidence type="ECO:0000313" key="5">
    <source>
        <dbReference type="EMBL" id="AAU92730.1"/>
    </source>
</evidence>
<feature type="transmembrane region" description="Helical" evidence="2">
    <location>
        <begin position="336"/>
        <end position="358"/>
    </location>
</feature>
<feature type="transmembrane region" description="Helical" evidence="2">
    <location>
        <begin position="252"/>
        <end position="271"/>
    </location>
</feature>
<keyword evidence="5" id="KW-0808">Transferase</keyword>
<dbReference type="STRING" id="243233.MCA0963"/>
<feature type="transmembrane region" description="Helical" evidence="2">
    <location>
        <begin position="162"/>
        <end position="181"/>
    </location>
</feature>
<keyword evidence="5" id="KW-0012">Acyltransferase</keyword>
<dbReference type="InterPro" id="IPR002656">
    <property type="entry name" value="Acyl_transf_3_dom"/>
</dbReference>
<protein>
    <submittedName>
        <fullName evidence="5">Acyltransferase family protein</fullName>
    </submittedName>
</protein>
<dbReference type="PANTHER" id="PTHR23028">
    <property type="entry name" value="ACETYLTRANSFERASE"/>
    <property type="match status" value="1"/>
</dbReference>
<dbReference type="GO" id="GO:0016747">
    <property type="term" value="F:acyltransferase activity, transferring groups other than amino-acyl groups"/>
    <property type="evidence" value="ECO:0007669"/>
    <property type="project" value="InterPro"/>
</dbReference>
<evidence type="ECO:0000256" key="2">
    <source>
        <dbReference type="SAM" id="Phobius"/>
    </source>
</evidence>
<dbReference type="GO" id="GO:0009103">
    <property type="term" value="P:lipopolysaccharide biosynthetic process"/>
    <property type="evidence" value="ECO:0007669"/>
    <property type="project" value="TreeGrafter"/>
</dbReference>
<dbReference type="InterPro" id="IPR043968">
    <property type="entry name" value="SGNH"/>
</dbReference>
<feature type="domain" description="SGNH" evidence="4">
    <location>
        <begin position="514"/>
        <end position="745"/>
    </location>
</feature>
<feature type="transmembrane region" description="Helical" evidence="2">
    <location>
        <begin position="121"/>
        <end position="141"/>
    </location>
</feature>
<feature type="transmembrane region" description="Helical" evidence="2">
    <location>
        <begin position="222"/>
        <end position="245"/>
    </location>
</feature>
<dbReference type="Proteomes" id="UP000006821">
    <property type="component" value="Chromosome"/>
</dbReference>
<dbReference type="HOGENOM" id="CLU_005679_10_4_6"/>
<dbReference type="AlphaFoldDB" id="Q60AA4"/>
<keyword evidence="2" id="KW-0812">Transmembrane</keyword>
<feature type="transmembrane region" description="Helical" evidence="2">
    <location>
        <begin position="311"/>
        <end position="330"/>
    </location>
</feature>
<evidence type="ECO:0000313" key="6">
    <source>
        <dbReference type="Proteomes" id="UP000006821"/>
    </source>
</evidence>
<keyword evidence="2" id="KW-0472">Membrane</keyword>
<feature type="transmembrane region" description="Helical" evidence="2">
    <location>
        <begin position="370"/>
        <end position="394"/>
    </location>
</feature>
<name>Q60AA4_METCA</name>
<accession>Q60AA4</accession>
<feature type="transmembrane region" description="Helical" evidence="2">
    <location>
        <begin position="277"/>
        <end position="299"/>
    </location>
</feature>
<proteinExistence type="predicted"/>
<dbReference type="KEGG" id="mca:MCA0963"/>
<dbReference type="GO" id="GO:0016020">
    <property type="term" value="C:membrane"/>
    <property type="evidence" value="ECO:0007669"/>
    <property type="project" value="TreeGrafter"/>
</dbReference>
<sequence>MASPLDSGLDSEAECFMRKTWGNLEMPGGHRYNDAQPTAKLQRRQAHTSFRPPSRPGQTVIPPHRRPPRARLMPATSTGVAEPDMRIHRHLAYRPDIDGLRAVAILAVIVFHAYPRSLPGGFAGVDVFFVISGYLIGGIIFRNLDADSFGFADFYARRARRIFPALITVLLGGLGFGWFALLADEYRDLGKHVAAGAGFVSNLVLWRESGYFDTAADFKPLLHLWSLGIEEQFYLVYPVLMALLWRLRANPAYSLLTLAVLSFGGNLYLVHRDAVSAFFLPFTRFWELLGGSILAYVHFRRAAAKPTTDTRHQLQAAGGLLLIAAAVLVLDEDKDFPGAWALLPTLGALLLIGAGPDTWINRRLLASRPLVFIGVISYPLYLWHWLLLSFGLILRSGEPLHHRAALLAAAAFLLAWLTFRYVERPLRFGASGLQRLKLASLGLMLTATAGLGLTVFLADGLPERAALAEVRLKIDRDLPRLATEGYRDNGVARALFQGEFKPGDDFFQLGDLPRDQPLTVVIGDSHGNMLYQGLATAVARPETVINLGRGSCLPFVGLDTVKKNGKSAGCQPFVGNVIDFIARTPEITTVVIAAFYKQYLDGGMTLRSTRGGGAESAAGLFRVGLSDTLQRLAEADKYVILSLDNPDMDRTVMTACYSLLRPLLPKSPETGCQMPRADHERDQTLARALLEDAAARFPGKVRVFDPAAVLCDARYCYAHHDDDLIYQFDGNHLTVKGAVLVAGRLLAHPHGVRTFAHAP</sequence>
<organism evidence="5 6">
    <name type="scientific">Methylococcus capsulatus (strain ATCC 33009 / NCIMB 11132 / Bath)</name>
    <dbReference type="NCBI Taxonomy" id="243233"/>
    <lineage>
        <taxon>Bacteria</taxon>
        <taxon>Pseudomonadati</taxon>
        <taxon>Pseudomonadota</taxon>
        <taxon>Gammaproteobacteria</taxon>
        <taxon>Methylococcales</taxon>
        <taxon>Methylococcaceae</taxon>
        <taxon>Methylococcus</taxon>
    </lineage>
</organism>
<reference evidence="5 6" key="1">
    <citation type="journal article" date="2004" name="PLoS Biol.">
        <title>Genomic insights into methanotrophy: the complete genome sequence of Methylococcus capsulatus (Bath).</title>
        <authorList>
            <person name="Ward N.L."/>
            <person name="Larsen O."/>
            <person name="Sakwa J."/>
            <person name="Bruseth L."/>
            <person name="Khouri H.M."/>
            <person name="Durkin A.S."/>
            <person name="Dimitrov G."/>
            <person name="Jiang L."/>
            <person name="Scanlan D."/>
            <person name="Kang K.H."/>
            <person name="Lewis M.R."/>
            <person name="Nelson K.E."/>
            <person name="Methe B.A."/>
            <person name="Wu M."/>
            <person name="Heidelberg J.F."/>
            <person name="Paulsen I.T."/>
            <person name="Fouts D.E."/>
            <person name="Ravel J."/>
            <person name="Tettelin H."/>
            <person name="Ren Q."/>
            <person name="Read T.D."/>
            <person name="DeBoy R.T."/>
            <person name="Seshadri R."/>
            <person name="Salzberg S.L."/>
            <person name="Jensen H.B."/>
            <person name="Birkeland N.K."/>
            <person name="Nelson W.C."/>
            <person name="Dodson R.J."/>
            <person name="Grindhaug S.H."/>
            <person name="Holt I.E."/>
            <person name="Eidhammer I."/>
            <person name="Jonasen I."/>
            <person name="Vanaken S."/>
            <person name="Utterback T.R."/>
            <person name="Feldblyum T.V."/>
            <person name="Fraser C.M."/>
            <person name="Lillehaug J.R."/>
            <person name="Eisen J.A."/>
        </authorList>
    </citation>
    <scope>NUCLEOTIDE SEQUENCE [LARGE SCALE GENOMIC DNA]</scope>
    <source>
        <strain evidence="6">ATCC 33009 / NCIMB 11132 / Bath</strain>
    </source>
</reference>
<evidence type="ECO:0000259" key="3">
    <source>
        <dbReference type="Pfam" id="PF01757"/>
    </source>
</evidence>
<dbReference type="PANTHER" id="PTHR23028:SF53">
    <property type="entry name" value="ACYL_TRANSF_3 DOMAIN-CONTAINING PROTEIN"/>
    <property type="match status" value="1"/>
</dbReference>
<feature type="transmembrane region" description="Helical" evidence="2">
    <location>
        <begin position="400"/>
        <end position="417"/>
    </location>
</feature>
<dbReference type="Pfam" id="PF19040">
    <property type="entry name" value="SGNH"/>
    <property type="match status" value="1"/>
</dbReference>
<feature type="domain" description="Acyltransferase 3" evidence="3">
    <location>
        <begin position="96"/>
        <end position="419"/>
    </location>
</feature>
<evidence type="ECO:0000256" key="1">
    <source>
        <dbReference type="SAM" id="MobiDB-lite"/>
    </source>
</evidence>
<keyword evidence="2" id="KW-1133">Transmembrane helix</keyword>
<gene>
    <name evidence="5" type="ordered locus">MCA0963</name>
</gene>
<evidence type="ECO:0000259" key="4">
    <source>
        <dbReference type="Pfam" id="PF19040"/>
    </source>
</evidence>
<dbReference type="Pfam" id="PF01757">
    <property type="entry name" value="Acyl_transf_3"/>
    <property type="match status" value="1"/>
</dbReference>
<feature type="region of interest" description="Disordered" evidence="1">
    <location>
        <begin position="26"/>
        <end position="71"/>
    </location>
</feature>